<comment type="caution">
    <text evidence="1">The sequence shown here is derived from an EMBL/GenBank/DDBJ whole genome shotgun (WGS) entry which is preliminary data.</text>
</comment>
<protein>
    <submittedName>
        <fullName evidence="1">Uncharacterized protein</fullName>
    </submittedName>
</protein>
<name>A0ABX3PH28_9HYPH</name>
<reference evidence="1 2" key="1">
    <citation type="journal article" date="2017" name="Antonie Van Leeuwenhoek">
        <title>Rhizobium rhizosphaerae sp. nov., a novel species isolated from rice rhizosphere.</title>
        <authorList>
            <person name="Zhao J.J."/>
            <person name="Zhang J."/>
            <person name="Zhang R.J."/>
            <person name="Zhang C.W."/>
            <person name="Yin H.Q."/>
            <person name="Zhang X.X."/>
        </authorList>
    </citation>
    <scope>NUCLEOTIDE SEQUENCE [LARGE SCALE GENOMIC DNA]</scope>
    <source>
        <strain evidence="1 2">RD15</strain>
    </source>
</reference>
<gene>
    <name evidence="1" type="ORF">BTR14_04085</name>
</gene>
<proteinExistence type="predicted"/>
<sequence>MFVSPKGWATFAWQSDYGQFYLIDGEDAAFEAPVEITEAMAAQSFFVMPAGITVYTGSCLQQHIRIAIYDREPDAQQSEPISGHPWTRLETAEVRFPSKSFQISSPSMPYPLPNGPLFRVDSVRCAVRLSWKEFEGHRDDSVPVEPDVIDITIWPAP</sequence>
<organism evidence="1 2">
    <name type="scientific">Xaviernesmea rhizosphaerae</name>
    <dbReference type="NCBI Taxonomy" id="1672749"/>
    <lineage>
        <taxon>Bacteria</taxon>
        <taxon>Pseudomonadati</taxon>
        <taxon>Pseudomonadota</taxon>
        <taxon>Alphaproteobacteria</taxon>
        <taxon>Hyphomicrobiales</taxon>
        <taxon>Rhizobiaceae</taxon>
        <taxon>Rhizobium/Agrobacterium group</taxon>
        <taxon>Xaviernesmea</taxon>
    </lineage>
</organism>
<accession>A0ABX3PH28</accession>
<evidence type="ECO:0000313" key="1">
    <source>
        <dbReference type="EMBL" id="OQP87748.1"/>
    </source>
</evidence>
<dbReference type="Proteomes" id="UP000192652">
    <property type="component" value="Unassembled WGS sequence"/>
</dbReference>
<dbReference type="RefSeq" id="WP_081174018.1">
    <property type="nucleotide sequence ID" value="NZ_MSPX01000002.1"/>
</dbReference>
<keyword evidence="2" id="KW-1185">Reference proteome</keyword>
<dbReference type="EMBL" id="MSPX01000002">
    <property type="protein sequence ID" value="OQP87748.1"/>
    <property type="molecule type" value="Genomic_DNA"/>
</dbReference>
<evidence type="ECO:0000313" key="2">
    <source>
        <dbReference type="Proteomes" id="UP000192652"/>
    </source>
</evidence>